<dbReference type="Pfam" id="PF19328">
    <property type="entry name" value="DAP_DH_C"/>
    <property type="match status" value="1"/>
</dbReference>
<dbReference type="Gene3D" id="3.40.50.720">
    <property type="entry name" value="NAD(P)-binding Rossmann-like Domain"/>
    <property type="match status" value="1"/>
</dbReference>
<organism evidence="2 3">
    <name type="scientific">Solimonas terrae</name>
    <dbReference type="NCBI Taxonomy" id="1396819"/>
    <lineage>
        <taxon>Bacteria</taxon>
        <taxon>Pseudomonadati</taxon>
        <taxon>Pseudomonadota</taxon>
        <taxon>Gammaproteobacteria</taxon>
        <taxon>Nevskiales</taxon>
        <taxon>Nevskiaceae</taxon>
        <taxon>Solimonas</taxon>
    </lineage>
</organism>
<reference evidence="2 3" key="1">
    <citation type="journal article" date="2014" name="Int. J. Syst. Evol. Microbiol.">
        <title>Solimonas terrae sp. nov., isolated from soil.</title>
        <authorList>
            <person name="Kim S.J."/>
            <person name="Moon J.Y."/>
            <person name="Weon H.Y."/>
            <person name="Ahn J.H."/>
            <person name="Chen W.M."/>
            <person name="Kwon S.W."/>
        </authorList>
    </citation>
    <scope>NUCLEOTIDE SEQUENCE [LARGE SCALE GENOMIC DNA]</scope>
    <source>
        <strain evidence="2 3">KIS83-12</strain>
    </source>
</reference>
<accession>A0A6M2BP29</accession>
<gene>
    <name evidence="2" type="ORF">G7Y85_04355</name>
</gene>
<proteinExistence type="predicted"/>
<dbReference type="RefSeq" id="WP_166252368.1">
    <property type="nucleotide sequence ID" value="NZ_JAAMOW010000002.1"/>
</dbReference>
<evidence type="ECO:0000259" key="1">
    <source>
        <dbReference type="Pfam" id="PF19328"/>
    </source>
</evidence>
<name>A0A6M2BP29_9GAMM</name>
<dbReference type="CDD" id="cd24146">
    <property type="entry name" value="nat-AmDH_N_like"/>
    <property type="match status" value="1"/>
</dbReference>
<dbReference type="EMBL" id="JAAMOW010000002">
    <property type="protein sequence ID" value="NGY03985.1"/>
    <property type="molecule type" value="Genomic_DNA"/>
</dbReference>
<dbReference type="SUPFAM" id="SSF51735">
    <property type="entry name" value="NAD(P)-binding Rossmann-fold domains"/>
    <property type="match status" value="1"/>
</dbReference>
<dbReference type="InterPro" id="IPR036291">
    <property type="entry name" value="NAD(P)-bd_dom_sf"/>
</dbReference>
<evidence type="ECO:0000313" key="3">
    <source>
        <dbReference type="Proteomes" id="UP000472676"/>
    </source>
</evidence>
<sequence>MTAAQARTGDKNCRVVQWATGNIGLRSLRAIIEHPKLSLAGLYVYSDAKAGCDAGELCGLPPVGVRATRSIDDILALKADCVLYMPQTIDVDDLCSLLESGSNVVTTRTEFHHPARLDRAVRERIEAACRRGGTSLHSTGSSPGFITEAMPLVLLSLQRRLDVLRIHEYADCSSRDSPEMIFNIMGFGQAPNPQAEAGRAWYLREEFGPSLRVIAEAVGLSFDSVESSGQVALARKRTTIAAGVVEAGTVAAMRTTVSGMRNGKPLMSFTANWFVSYDIDADWKLRGDGWQVEVEGDCPLDMHLHFTVPEARKAATTPGYTAHRAINAVRYVCAAAPGIRTSVELPQIVTDLSAQA</sequence>
<evidence type="ECO:0000313" key="2">
    <source>
        <dbReference type="EMBL" id="NGY03985.1"/>
    </source>
</evidence>
<dbReference type="AlphaFoldDB" id="A0A6M2BP29"/>
<feature type="domain" description="2,4-diaminopentanoate dehydrogenase C-terminal" evidence="1">
    <location>
        <begin position="207"/>
        <end position="347"/>
    </location>
</feature>
<keyword evidence="3" id="KW-1185">Reference proteome</keyword>
<protein>
    <submittedName>
        <fullName evidence="2">Dihydrodipicolinate reductase</fullName>
    </submittedName>
</protein>
<comment type="caution">
    <text evidence="2">The sequence shown here is derived from an EMBL/GenBank/DDBJ whole genome shotgun (WGS) entry which is preliminary data.</text>
</comment>
<dbReference type="Proteomes" id="UP000472676">
    <property type="component" value="Unassembled WGS sequence"/>
</dbReference>
<dbReference type="InterPro" id="IPR045760">
    <property type="entry name" value="DAP_DH_C"/>
</dbReference>